<proteinExistence type="predicted"/>
<feature type="transmembrane region" description="Helical" evidence="1">
    <location>
        <begin position="21"/>
        <end position="49"/>
    </location>
</feature>
<keyword evidence="1" id="KW-0472">Membrane</keyword>
<dbReference type="InterPro" id="IPR012902">
    <property type="entry name" value="N_methyl_site"/>
</dbReference>
<comment type="caution">
    <text evidence="2">The sequence shown here is derived from an EMBL/GenBank/DDBJ whole genome shotgun (WGS) entry which is preliminary data.</text>
</comment>
<name>A0A3E2BPB6_9BACT</name>
<evidence type="ECO:0000256" key="1">
    <source>
        <dbReference type="SAM" id="Phobius"/>
    </source>
</evidence>
<organism evidence="2 3">
    <name type="scientific">Candidatus Saccharicenans subterraneus</name>
    <dbReference type="NCBI Taxonomy" id="2508984"/>
    <lineage>
        <taxon>Bacteria</taxon>
        <taxon>Candidatus Aminicenantota</taxon>
        <taxon>Candidatus Aminicenantia</taxon>
        <taxon>Candidatus Aminicenantales</taxon>
        <taxon>Candidatus Saccharicenantaceae</taxon>
        <taxon>Candidatus Saccharicenans</taxon>
    </lineage>
</organism>
<evidence type="ECO:0000313" key="2">
    <source>
        <dbReference type="EMBL" id="RFT16569.1"/>
    </source>
</evidence>
<dbReference type="Pfam" id="PF16074">
    <property type="entry name" value="PilW"/>
    <property type="match status" value="1"/>
</dbReference>
<dbReference type="Proteomes" id="UP000257323">
    <property type="component" value="Unassembled WGS sequence"/>
</dbReference>
<keyword evidence="1" id="KW-0812">Transmembrane</keyword>
<evidence type="ECO:0000313" key="3">
    <source>
        <dbReference type="Proteomes" id="UP000257323"/>
    </source>
</evidence>
<protein>
    <recommendedName>
        <fullName evidence="4">Prepilin-type N-terminal cleavage/methylation domain-containing protein</fullName>
    </recommendedName>
</protein>
<dbReference type="NCBIfam" id="TIGR02532">
    <property type="entry name" value="IV_pilin_GFxxxE"/>
    <property type="match status" value="1"/>
</dbReference>
<dbReference type="EMBL" id="QUAH01000003">
    <property type="protein sequence ID" value="RFT16569.1"/>
    <property type="molecule type" value="Genomic_DNA"/>
</dbReference>
<keyword evidence="1" id="KW-1133">Transmembrane helix</keyword>
<reference evidence="2 3" key="1">
    <citation type="submission" date="2018-08" db="EMBL/GenBank/DDBJ databases">
        <title>Genome analysis of the thermophilic bacterium of the candidate phylum Aminicenantes from deep subsurface aquifer revealed its physiology and ecological role.</title>
        <authorList>
            <person name="Kadnikov V.V."/>
            <person name="Mardanov A.V."/>
            <person name="Beletsky A.V."/>
            <person name="Karnachuk O.V."/>
            <person name="Ravin N.V."/>
        </authorList>
    </citation>
    <scope>NUCLEOTIDE SEQUENCE [LARGE SCALE GENOMIC DNA]</scope>
    <source>
        <strain evidence="2">BY38</strain>
    </source>
</reference>
<accession>A0A3E2BPB6</accession>
<sequence>MGKYNQKIKNIKAERKSRTCRAAAGFTMIEVLIASTIMAIVIIGALTLYSRSNQVSVDQQQYAELQHDVRSAMFLMTRDLRMAGSGLPDVFGMYALEGYNNEEQGSGVRPDRLTILGNMDDPLNLRIQEYQGSSVTVSVYDGSFETFPYPEEFYVNKIVLILPNPQSPCRQGEVRQLTHITWNQGGTNEKFNMSPGLAPGIDPPRGLMATSNCVSDDFDDGLIMFCNVKTFWLDTTGNYGSTLFPGLTAGQKGYVGEPGILYVSNNGLHLPLAQNIEDLQFEYNGDLDDNGLLDGFRPWDVSWTDDQIMRIRQIRVIIVGRTPNRFVSVSGKVPANIHNYRRPSVSDSTGSNTDDYHRRFVLETTANVRNLSLNLYNQGQR</sequence>
<dbReference type="InterPro" id="IPR032092">
    <property type="entry name" value="PilW"/>
</dbReference>
<gene>
    <name evidence="2" type="ORF">OP8BY_1747</name>
</gene>
<dbReference type="Pfam" id="PF07963">
    <property type="entry name" value="N_methyl"/>
    <property type="match status" value="1"/>
</dbReference>
<dbReference type="AlphaFoldDB" id="A0A3E2BPB6"/>
<evidence type="ECO:0008006" key="4">
    <source>
        <dbReference type="Google" id="ProtNLM"/>
    </source>
</evidence>